<dbReference type="AlphaFoldDB" id="A0A8J7F7X7"/>
<dbReference type="PANTHER" id="PTHR46401">
    <property type="entry name" value="GLYCOSYLTRANSFERASE WBBK-RELATED"/>
    <property type="match status" value="1"/>
</dbReference>
<dbReference type="Pfam" id="PF13439">
    <property type="entry name" value="Glyco_transf_4"/>
    <property type="match status" value="1"/>
</dbReference>
<dbReference type="PANTHER" id="PTHR46401:SF2">
    <property type="entry name" value="GLYCOSYLTRANSFERASE WBBK-RELATED"/>
    <property type="match status" value="1"/>
</dbReference>
<evidence type="ECO:0000259" key="2">
    <source>
        <dbReference type="Pfam" id="PF00534"/>
    </source>
</evidence>
<gene>
    <name evidence="4" type="ORF">IQ247_26950</name>
</gene>
<comment type="caution">
    <text evidence="4">The sequence shown here is derived from an EMBL/GenBank/DDBJ whole genome shotgun (WGS) entry which is preliminary data.</text>
</comment>
<dbReference type="EMBL" id="JADEWL010000150">
    <property type="protein sequence ID" value="MBE9216257.1"/>
    <property type="molecule type" value="Genomic_DNA"/>
</dbReference>
<dbReference type="Proteomes" id="UP000620559">
    <property type="component" value="Unassembled WGS sequence"/>
</dbReference>
<keyword evidence="1" id="KW-0808">Transferase</keyword>
<evidence type="ECO:0000313" key="4">
    <source>
        <dbReference type="EMBL" id="MBE9216257.1"/>
    </source>
</evidence>
<proteinExistence type="predicted"/>
<evidence type="ECO:0000256" key="1">
    <source>
        <dbReference type="ARBA" id="ARBA00022679"/>
    </source>
</evidence>
<dbReference type="InterPro" id="IPR001296">
    <property type="entry name" value="Glyco_trans_1"/>
</dbReference>
<evidence type="ECO:0000313" key="5">
    <source>
        <dbReference type="Proteomes" id="UP000620559"/>
    </source>
</evidence>
<dbReference type="InterPro" id="IPR028098">
    <property type="entry name" value="Glyco_trans_4-like_N"/>
</dbReference>
<dbReference type="GO" id="GO:0009103">
    <property type="term" value="P:lipopolysaccharide biosynthetic process"/>
    <property type="evidence" value="ECO:0007669"/>
    <property type="project" value="TreeGrafter"/>
</dbReference>
<sequence>MIIGIDTRFALKNRRGIGNYTLNLIQALAEVDKKNPYILYTDCLDSEKLLPQNPNFITKKIIPANYLLWEQLTLPKQAIKDGVDILHCTANTAPAFLNKNIKLIVTVHDVMYLKKRSLLAESKVMYQRLGRIYRSVVVSNTIKNASKVISVSNYSKQDILHHFPNLKKNSIETTYEAADSAFRLLETNTALETVKNNFGLDKNYLLTLGGTDPRKNTKLVIQAFANLKNQKKIDEKLIIVGIPNPNKSQFYELVYSLNLENEVLFTGFVTQEELICLYNSASIFLYPSLYEGFGIPPLEAMACGTSVITSNTTSIPEVVGDAALQINPTNQEELEAAVYKLLFDHALKNDFIQRGLTRSKQFSWRRMAEETLAIYQSI</sequence>
<reference evidence="4" key="1">
    <citation type="submission" date="2020-10" db="EMBL/GenBank/DDBJ databases">
        <authorList>
            <person name="Castelo-Branco R."/>
            <person name="Eusebio N."/>
            <person name="Adriana R."/>
            <person name="Vieira A."/>
            <person name="Brugerolle De Fraissinette N."/>
            <person name="Rezende De Castro R."/>
            <person name="Schneider M.P."/>
            <person name="Vasconcelos V."/>
            <person name="Leao P.N."/>
        </authorList>
    </citation>
    <scope>NUCLEOTIDE SEQUENCE</scope>
    <source>
        <strain evidence="4">LEGE 06105</strain>
    </source>
</reference>
<dbReference type="RefSeq" id="WP_322745583.1">
    <property type="nucleotide sequence ID" value="NZ_JADEWL010000150.1"/>
</dbReference>
<dbReference type="GO" id="GO:0016757">
    <property type="term" value="F:glycosyltransferase activity"/>
    <property type="evidence" value="ECO:0007669"/>
    <property type="project" value="InterPro"/>
</dbReference>
<protein>
    <submittedName>
        <fullName evidence="4">Glycosyltransferase family 4 protein</fullName>
    </submittedName>
</protein>
<accession>A0A8J7F7X7</accession>
<evidence type="ECO:0000259" key="3">
    <source>
        <dbReference type="Pfam" id="PF13439"/>
    </source>
</evidence>
<dbReference type="Gene3D" id="3.40.50.2000">
    <property type="entry name" value="Glycogen Phosphorylase B"/>
    <property type="match status" value="2"/>
</dbReference>
<feature type="domain" description="Glycosyltransferase subfamily 4-like N-terminal" evidence="3">
    <location>
        <begin position="16"/>
        <end position="172"/>
    </location>
</feature>
<keyword evidence="5" id="KW-1185">Reference proteome</keyword>
<dbReference type="FunFam" id="3.40.50.2000:FF:000119">
    <property type="entry name" value="Glycosyl transferase group 1"/>
    <property type="match status" value="1"/>
</dbReference>
<name>A0A8J7F7X7_9CYAN</name>
<dbReference type="CDD" id="cd03809">
    <property type="entry name" value="GT4_MtfB-like"/>
    <property type="match status" value="1"/>
</dbReference>
<dbReference type="SUPFAM" id="SSF53756">
    <property type="entry name" value="UDP-Glycosyltransferase/glycogen phosphorylase"/>
    <property type="match status" value="1"/>
</dbReference>
<dbReference type="Pfam" id="PF00534">
    <property type="entry name" value="Glycos_transf_1"/>
    <property type="match status" value="1"/>
</dbReference>
<feature type="domain" description="Glycosyl transferase family 1" evidence="2">
    <location>
        <begin position="195"/>
        <end position="355"/>
    </location>
</feature>
<organism evidence="4 5">
    <name type="scientific">Plectonema cf. radiosum LEGE 06105</name>
    <dbReference type="NCBI Taxonomy" id="945769"/>
    <lineage>
        <taxon>Bacteria</taxon>
        <taxon>Bacillati</taxon>
        <taxon>Cyanobacteriota</taxon>
        <taxon>Cyanophyceae</taxon>
        <taxon>Oscillatoriophycideae</taxon>
        <taxon>Oscillatoriales</taxon>
        <taxon>Microcoleaceae</taxon>
        <taxon>Plectonema</taxon>
    </lineage>
</organism>